<keyword evidence="9" id="KW-0812">Transmembrane</keyword>
<comment type="catalytic activity">
    <reaction evidence="1">
        <text>ATP + protein L-histidine = ADP + protein N-phospho-L-histidine.</text>
        <dbReference type="EC" id="2.7.13.3"/>
    </reaction>
</comment>
<feature type="domain" description="Signal transduction histidine kinase subgroup 3 dimerisation and phosphoacceptor" evidence="11">
    <location>
        <begin position="179"/>
        <end position="246"/>
    </location>
</feature>
<keyword evidence="14" id="KW-1185">Reference proteome</keyword>
<evidence type="ECO:0000259" key="11">
    <source>
        <dbReference type="Pfam" id="PF07730"/>
    </source>
</evidence>
<dbReference type="Pfam" id="PF07730">
    <property type="entry name" value="HisKA_3"/>
    <property type="match status" value="1"/>
</dbReference>
<protein>
    <recommendedName>
        <fullName evidence="2">histidine kinase</fullName>
        <ecNumber evidence="2">2.7.13.3</ecNumber>
    </recommendedName>
</protein>
<reference evidence="13" key="1">
    <citation type="submission" date="2022-05" db="EMBL/GenBank/DDBJ databases">
        <title>Jatrophihabitans sp. SB3-54 whole genome sequence.</title>
        <authorList>
            <person name="Suh M.K."/>
            <person name="Eom M.K."/>
            <person name="Kim J.S."/>
            <person name="Kim H.S."/>
            <person name="Do H.E."/>
            <person name="Shin Y.K."/>
            <person name="Lee J.-S."/>
        </authorList>
    </citation>
    <scope>NUCLEOTIDE SEQUENCE</scope>
    <source>
        <strain evidence="13">SB3-54</strain>
    </source>
</reference>
<feature type="transmembrane region" description="Helical" evidence="9">
    <location>
        <begin position="103"/>
        <end position="122"/>
    </location>
</feature>
<evidence type="ECO:0000256" key="6">
    <source>
        <dbReference type="ARBA" id="ARBA00022777"/>
    </source>
</evidence>
<gene>
    <name evidence="13" type="ORF">M6B22_04545</name>
</gene>
<dbReference type="InterPro" id="IPR003594">
    <property type="entry name" value="HATPase_dom"/>
</dbReference>
<keyword evidence="9" id="KW-1133">Transmembrane helix</keyword>
<dbReference type="EC" id="2.7.13.3" evidence="2"/>
<proteinExistence type="predicted"/>
<evidence type="ECO:0000313" key="13">
    <source>
        <dbReference type="EMBL" id="WAX58041.1"/>
    </source>
</evidence>
<dbReference type="SUPFAM" id="SSF55874">
    <property type="entry name" value="ATPase domain of HSP90 chaperone/DNA topoisomerase II/histidine kinase"/>
    <property type="match status" value="1"/>
</dbReference>
<feature type="domain" description="Putative sensor" evidence="12">
    <location>
        <begin position="14"/>
        <end position="150"/>
    </location>
</feature>
<dbReference type="PANTHER" id="PTHR24421:SF10">
    <property type="entry name" value="NITRATE_NITRITE SENSOR PROTEIN NARQ"/>
    <property type="match status" value="1"/>
</dbReference>
<dbReference type="CDD" id="cd16917">
    <property type="entry name" value="HATPase_UhpB-NarQ-NarX-like"/>
    <property type="match status" value="1"/>
</dbReference>
<evidence type="ECO:0000259" key="12">
    <source>
        <dbReference type="Pfam" id="PF13796"/>
    </source>
</evidence>
<evidence type="ECO:0000256" key="9">
    <source>
        <dbReference type="SAM" id="Phobius"/>
    </source>
</evidence>
<dbReference type="PANTHER" id="PTHR24421">
    <property type="entry name" value="NITRATE/NITRITE SENSOR PROTEIN NARX-RELATED"/>
    <property type="match status" value="1"/>
</dbReference>
<feature type="transmembrane region" description="Helical" evidence="9">
    <location>
        <begin position="12"/>
        <end position="30"/>
    </location>
</feature>
<dbReference type="InterPro" id="IPR011712">
    <property type="entry name" value="Sig_transdc_His_kin_sub3_dim/P"/>
</dbReference>
<dbReference type="RefSeq" id="WP_269444590.1">
    <property type="nucleotide sequence ID" value="NZ_CP097463.1"/>
</dbReference>
<name>A0ABY7K4K0_9ACTN</name>
<accession>A0ABY7K4K0</accession>
<keyword evidence="5" id="KW-0547">Nucleotide-binding</keyword>
<evidence type="ECO:0000256" key="7">
    <source>
        <dbReference type="ARBA" id="ARBA00022840"/>
    </source>
</evidence>
<dbReference type="InterPro" id="IPR050482">
    <property type="entry name" value="Sensor_HK_TwoCompSys"/>
</dbReference>
<evidence type="ECO:0000256" key="5">
    <source>
        <dbReference type="ARBA" id="ARBA00022741"/>
    </source>
</evidence>
<evidence type="ECO:0000256" key="8">
    <source>
        <dbReference type="ARBA" id="ARBA00023012"/>
    </source>
</evidence>
<evidence type="ECO:0000256" key="2">
    <source>
        <dbReference type="ARBA" id="ARBA00012438"/>
    </source>
</evidence>
<feature type="domain" description="Histidine kinase/HSP90-like ATPase" evidence="10">
    <location>
        <begin position="284"/>
        <end position="366"/>
    </location>
</feature>
<dbReference type="Gene3D" id="3.30.565.10">
    <property type="entry name" value="Histidine kinase-like ATPase, C-terminal domain"/>
    <property type="match status" value="1"/>
</dbReference>
<keyword evidence="7" id="KW-0067">ATP-binding</keyword>
<evidence type="ECO:0000256" key="3">
    <source>
        <dbReference type="ARBA" id="ARBA00022553"/>
    </source>
</evidence>
<keyword evidence="8" id="KW-0902">Two-component regulatory system</keyword>
<feature type="transmembrane region" description="Helical" evidence="9">
    <location>
        <begin position="36"/>
        <end position="55"/>
    </location>
</feature>
<keyword evidence="3" id="KW-0597">Phosphoprotein</keyword>
<dbReference type="InterPro" id="IPR025828">
    <property type="entry name" value="Put_sensor_dom"/>
</dbReference>
<evidence type="ECO:0000313" key="14">
    <source>
        <dbReference type="Proteomes" id="UP001164693"/>
    </source>
</evidence>
<dbReference type="EMBL" id="CP097463">
    <property type="protein sequence ID" value="WAX58041.1"/>
    <property type="molecule type" value="Genomic_DNA"/>
</dbReference>
<evidence type="ECO:0000256" key="4">
    <source>
        <dbReference type="ARBA" id="ARBA00022679"/>
    </source>
</evidence>
<keyword evidence="4" id="KW-0808">Transferase</keyword>
<organism evidence="13 14">
    <name type="scientific">Jatrophihabitans cynanchi</name>
    <dbReference type="NCBI Taxonomy" id="2944128"/>
    <lineage>
        <taxon>Bacteria</taxon>
        <taxon>Bacillati</taxon>
        <taxon>Actinomycetota</taxon>
        <taxon>Actinomycetes</taxon>
        <taxon>Jatrophihabitantales</taxon>
        <taxon>Jatrophihabitantaceae</taxon>
        <taxon>Jatrophihabitans</taxon>
    </lineage>
</organism>
<dbReference type="Pfam" id="PF13796">
    <property type="entry name" value="Sensor"/>
    <property type="match status" value="1"/>
</dbReference>
<keyword evidence="6" id="KW-0418">Kinase</keyword>
<keyword evidence="9" id="KW-0472">Membrane</keyword>
<dbReference type="Pfam" id="PF02518">
    <property type="entry name" value="HATPase_c"/>
    <property type="match status" value="1"/>
</dbReference>
<evidence type="ECO:0000259" key="10">
    <source>
        <dbReference type="Pfam" id="PF02518"/>
    </source>
</evidence>
<sequence length="381" mass="40269">MRQELLNRLRLLLWAGAATGLAVASLVLFVLTLAGFPLVLVWIGLPMVFGGIVAVRPIGNVHRRYAGALLGRELGSPYLRPVPGNLLVRLRALLADPATWRDLAWLTVNATVGLALSLMAIVEAILDLLFWWLPAGVLIRVHAYLACALLAPNDRTTLAQRVQQLTESRAETVDTSAAELRRIERDLHDGAQARLVALGMSLGMAEEQLARDPDAVRALLAEARETSSQALTELRDLVRGIHPPVLADRGLVGAVQALCLASPIPIAVQADVPQRLPAPVESAAYFAVAETVTNVIKHSGATAAEVRLEHRDGALHLQVSDNGTGGADPARGTGLRGIERRLGAFDGTLAVQSPPGGPTVAAMVLPCALSSPRTSPSCGTG</sequence>
<dbReference type="Gene3D" id="1.20.5.1930">
    <property type="match status" value="1"/>
</dbReference>
<dbReference type="Proteomes" id="UP001164693">
    <property type="component" value="Chromosome"/>
</dbReference>
<feature type="transmembrane region" description="Helical" evidence="9">
    <location>
        <begin position="128"/>
        <end position="151"/>
    </location>
</feature>
<dbReference type="InterPro" id="IPR036890">
    <property type="entry name" value="HATPase_C_sf"/>
</dbReference>
<evidence type="ECO:0000256" key="1">
    <source>
        <dbReference type="ARBA" id="ARBA00000085"/>
    </source>
</evidence>